<evidence type="ECO:0000313" key="1">
    <source>
        <dbReference type="EMBL" id="KAK7466062.1"/>
    </source>
</evidence>
<proteinExistence type="predicted"/>
<accession>A0ABR1JRC9</accession>
<keyword evidence="2" id="KW-1185">Reference proteome</keyword>
<reference evidence="1 2" key="1">
    <citation type="submission" date="2024-01" db="EMBL/GenBank/DDBJ databases">
        <title>A draft genome for the cacao thread blight pathogen Marasmiellus scandens.</title>
        <authorList>
            <person name="Baruah I.K."/>
            <person name="Leung J."/>
            <person name="Bukari Y."/>
            <person name="Amoako-Attah I."/>
            <person name="Meinhardt L.W."/>
            <person name="Bailey B.A."/>
            <person name="Cohen S.P."/>
        </authorList>
    </citation>
    <scope>NUCLEOTIDE SEQUENCE [LARGE SCALE GENOMIC DNA]</scope>
    <source>
        <strain evidence="1 2">GH-19</strain>
    </source>
</reference>
<dbReference type="Proteomes" id="UP001498398">
    <property type="component" value="Unassembled WGS sequence"/>
</dbReference>
<evidence type="ECO:0000313" key="2">
    <source>
        <dbReference type="Proteomes" id="UP001498398"/>
    </source>
</evidence>
<dbReference type="EMBL" id="JBANRG010000005">
    <property type="protein sequence ID" value="KAK7466062.1"/>
    <property type="molecule type" value="Genomic_DNA"/>
</dbReference>
<protein>
    <submittedName>
        <fullName evidence="1">Uncharacterized protein</fullName>
    </submittedName>
</protein>
<name>A0ABR1JRC9_9AGAR</name>
<comment type="caution">
    <text evidence="1">The sequence shown here is derived from an EMBL/GenBank/DDBJ whole genome shotgun (WGS) entry which is preliminary data.</text>
</comment>
<organism evidence="1 2">
    <name type="scientific">Marasmiellus scandens</name>
    <dbReference type="NCBI Taxonomy" id="2682957"/>
    <lineage>
        <taxon>Eukaryota</taxon>
        <taxon>Fungi</taxon>
        <taxon>Dikarya</taxon>
        <taxon>Basidiomycota</taxon>
        <taxon>Agaricomycotina</taxon>
        <taxon>Agaricomycetes</taxon>
        <taxon>Agaricomycetidae</taxon>
        <taxon>Agaricales</taxon>
        <taxon>Marasmiineae</taxon>
        <taxon>Omphalotaceae</taxon>
        <taxon>Marasmiellus</taxon>
    </lineage>
</organism>
<sequence>MSHWFSNAQYLTFTRCQFYAAQNINNSTITNTAVQPGDFRTVPLGDIKLLQPVVHSQKIDIPIYDGSSILQRLKPTNPFRLLLERKTVQVVRTVYTARLLTATGLNSETFTVITYGSIGRDAEDGFLAWKREYEYYAKIRHANVLQLFGITPSMHALIYHEVTIEDVYCFAPELFKGELYTSQWLYNPKSQSFSLSFINTQDYEIVPGARGPYFSDQFGEGRTLAGIRIYESPPRALEDESSIINMVSRMASDYLKTIAWIGLKEWVVEFREQEIIPFGTVISKSSPESLGCIMGRLPLSPTEMPQWRFLTTHSVWPTLAQYQLDQLPGTLKFRLAFPAHQRLEGTMLLRFSLTFPFEDRINLRAAFLSQCFPFLYKTKTECVFVDYAQVAMSAHISLQSLPRPIYFFVLPMRPQIIDEIMHIPWPRAESFSYWSFDAAGNCPLAQEEYSYFGVPKLDFSVAVGTQWNDRHYGAVKKYLEFKGYDLFSKQYAEEHGYPIIDDEEDGVEMCTVCTRGVERNNAPQCVVDGCRLPIDIIFRSKLDSPRDYGSHHSILRLYAPRLPHEDIDNVTRTFTSSDMLPVLKTRNIRPEILELFFNYYLHNQPMPGLERQSVATLVALKNAMNEFGNQIALREIASIGSSLL</sequence>
<gene>
    <name evidence="1" type="ORF">VKT23_004786</name>
</gene>